<dbReference type="InterPro" id="IPR013096">
    <property type="entry name" value="Cupin_2"/>
</dbReference>
<dbReference type="AlphaFoldDB" id="A0A1A8T5Q6"/>
<reference evidence="2 3" key="1">
    <citation type="submission" date="2016-06" db="EMBL/GenBank/DDBJ databases">
        <authorList>
            <person name="Kjaerup R.B."/>
            <person name="Dalgaard T.S."/>
            <person name="Juul-Madsen H.R."/>
        </authorList>
    </citation>
    <scope>NUCLEOTIDE SEQUENCE [LARGE SCALE GENOMIC DNA]</scope>
    <source>
        <strain evidence="2 3">CECT 5080</strain>
    </source>
</reference>
<dbReference type="InterPro" id="IPR011051">
    <property type="entry name" value="RmlC_Cupin_sf"/>
</dbReference>
<feature type="domain" description="Cupin type-2" evidence="1">
    <location>
        <begin position="47"/>
        <end position="104"/>
    </location>
</feature>
<dbReference type="RefSeq" id="WP_197464545.1">
    <property type="nucleotide sequence ID" value="NZ_FLOC01000002.1"/>
</dbReference>
<dbReference type="STRING" id="295068.MAQ5080_00490"/>
<name>A0A1A8T5Q6_9GAMM</name>
<accession>A0A1A8T5Q6</accession>
<evidence type="ECO:0000259" key="1">
    <source>
        <dbReference type="Pfam" id="PF07883"/>
    </source>
</evidence>
<dbReference type="Proteomes" id="UP000092627">
    <property type="component" value="Unassembled WGS sequence"/>
</dbReference>
<sequence length="105" mass="12139">MKIENIFSNLSAHSDKEQFEDLIKADNVRIERIHSPANCELSNEWYDQPENEWVTVLQGYGVIAFEDARIVTLKAGDHLLIEAHEKHRVIKTSAQKTTVWLAVFF</sequence>
<dbReference type="Pfam" id="PF07883">
    <property type="entry name" value="Cupin_2"/>
    <property type="match status" value="1"/>
</dbReference>
<organism evidence="2 3">
    <name type="scientific">Marinomonas aquimarina</name>
    <dbReference type="NCBI Taxonomy" id="295068"/>
    <lineage>
        <taxon>Bacteria</taxon>
        <taxon>Pseudomonadati</taxon>
        <taxon>Pseudomonadota</taxon>
        <taxon>Gammaproteobacteria</taxon>
        <taxon>Oceanospirillales</taxon>
        <taxon>Oceanospirillaceae</taxon>
        <taxon>Marinomonas</taxon>
    </lineage>
</organism>
<dbReference type="EMBL" id="FLOC01000002">
    <property type="protein sequence ID" value="SBS26330.1"/>
    <property type="molecule type" value="Genomic_DNA"/>
</dbReference>
<dbReference type="InterPro" id="IPR014710">
    <property type="entry name" value="RmlC-like_jellyroll"/>
</dbReference>
<proteinExistence type="predicted"/>
<dbReference type="Gene3D" id="2.60.120.10">
    <property type="entry name" value="Jelly Rolls"/>
    <property type="match status" value="1"/>
</dbReference>
<evidence type="ECO:0000313" key="3">
    <source>
        <dbReference type="Proteomes" id="UP000092627"/>
    </source>
</evidence>
<dbReference type="CDD" id="cd06981">
    <property type="entry name" value="cupin_reut_a1446"/>
    <property type="match status" value="1"/>
</dbReference>
<protein>
    <submittedName>
        <fullName evidence="2">Cupin domain protein</fullName>
    </submittedName>
</protein>
<dbReference type="SUPFAM" id="SSF51182">
    <property type="entry name" value="RmlC-like cupins"/>
    <property type="match status" value="1"/>
</dbReference>
<keyword evidence="3" id="KW-1185">Reference proteome</keyword>
<gene>
    <name evidence="2" type="ORF">MAQ5080_00490</name>
</gene>
<evidence type="ECO:0000313" key="2">
    <source>
        <dbReference type="EMBL" id="SBS26330.1"/>
    </source>
</evidence>